<organism evidence="2 3">
    <name type="scientific">Nonomuraea maheshkhaliensis</name>
    <dbReference type="NCBI Taxonomy" id="419590"/>
    <lineage>
        <taxon>Bacteria</taxon>
        <taxon>Bacillati</taxon>
        <taxon>Actinomycetota</taxon>
        <taxon>Actinomycetes</taxon>
        <taxon>Streptosporangiales</taxon>
        <taxon>Streptosporangiaceae</taxon>
        <taxon>Nonomuraea</taxon>
    </lineage>
</organism>
<keyword evidence="1" id="KW-0732">Signal</keyword>
<name>A0ABN2HBT6_9ACTN</name>
<reference evidence="2 3" key="1">
    <citation type="journal article" date="2019" name="Int. J. Syst. Evol. Microbiol.">
        <title>The Global Catalogue of Microorganisms (GCM) 10K type strain sequencing project: providing services to taxonomists for standard genome sequencing and annotation.</title>
        <authorList>
            <consortium name="The Broad Institute Genomics Platform"/>
            <consortium name="The Broad Institute Genome Sequencing Center for Infectious Disease"/>
            <person name="Wu L."/>
            <person name="Ma J."/>
        </authorList>
    </citation>
    <scope>NUCLEOTIDE SEQUENCE [LARGE SCALE GENOMIC DNA]</scope>
    <source>
        <strain evidence="2 3">JCM 13929</strain>
    </source>
</reference>
<protein>
    <recommendedName>
        <fullName evidence="4">DUF3558 domain-containing protein</fullName>
    </recommendedName>
</protein>
<sequence length="153" mass="16310">MRLLAGLTMSTVLAAGLLAAPPALAAAAQAVPFSADSGDSCRRGFTEGQIERYDGPVIRPRVDVEGLLSDEATPTICTPDDMHSLATFSAYRGSDLIDSVTQKADDEQVKFAFSLSDRGSVRTIDRVVVQVCRRSNSPIGIGYCGKAQEYKIP</sequence>
<evidence type="ECO:0000313" key="2">
    <source>
        <dbReference type="EMBL" id="GAA1685201.1"/>
    </source>
</evidence>
<dbReference type="RefSeq" id="WP_346113942.1">
    <property type="nucleotide sequence ID" value="NZ_BAAAMU010000143.1"/>
</dbReference>
<feature type="chain" id="PRO_5046804612" description="DUF3558 domain-containing protein" evidence="1">
    <location>
        <begin position="26"/>
        <end position="153"/>
    </location>
</feature>
<dbReference type="Proteomes" id="UP001500064">
    <property type="component" value="Unassembled WGS sequence"/>
</dbReference>
<gene>
    <name evidence="2" type="ORF">GCM10009733_097410</name>
</gene>
<keyword evidence="3" id="KW-1185">Reference proteome</keyword>
<dbReference type="EMBL" id="BAAAMU010000143">
    <property type="protein sequence ID" value="GAA1685201.1"/>
    <property type="molecule type" value="Genomic_DNA"/>
</dbReference>
<accession>A0ABN2HBT6</accession>
<proteinExistence type="predicted"/>
<evidence type="ECO:0000256" key="1">
    <source>
        <dbReference type="SAM" id="SignalP"/>
    </source>
</evidence>
<evidence type="ECO:0008006" key="4">
    <source>
        <dbReference type="Google" id="ProtNLM"/>
    </source>
</evidence>
<comment type="caution">
    <text evidence="2">The sequence shown here is derived from an EMBL/GenBank/DDBJ whole genome shotgun (WGS) entry which is preliminary data.</text>
</comment>
<evidence type="ECO:0000313" key="3">
    <source>
        <dbReference type="Proteomes" id="UP001500064"/>
    </source>
</evidence>
<feature type="signal peptide" evidence="1">
    <location>
        <begin position="1"/>
        <end position="25"/>
    </location>
</feature>